<evidence type="ECO:0000313" key="2">
    <source>
        <dbReference type="EMBL" id="KUN20396.1"/>
    </source>
</evidence>
<dbReference type="EMBL" id="LMWP01000035">
    <property type="protein sequence ID" value="KUN20396.1"/>
    <property type="molecule type" value="Genomic_DNA"/>
</dbReference>
<name>A0A117QC94_STRCK</name>
<proteinExistence type="predicted"/>
<evidence type="ECO:0000313" key="3">
    <source>
        <dbReference type="Proteomes" id="UP000053398"/>
    </source>
</evidence>
<reference evidence="2 3" key="1">
    <citation type="submission" date="2015-10" db="EMBL/GenBank/DDBJ databases">
        <title>Draft genome sequence of Streptomyces corchorusii DSM 40340, type strain for the species Streptomyces corchorusii.</title>
        <authorList>
            <person name="Ruckert C."/>
            <person name="Winkler A."/>
            <person name="Kalinowski J."/>
            <person name="Kampfer P."/>
            <person name="Glaeser S."/>
        </authorList>
    </citation>
    <scope>NUCLEOTIDE SEQUENCE [LARGE SCALE GENOMIC DNA]</scope>
    <source>
        <strain evidence="2 3">DSM 40340</strain>
    </source>
</reference>
<feature type="domain" description="CHAT" evidence="1">
    <location>
        <begin position="1065"/>
        <end position="1345"/>
    </location>
</feature>
<dbReference type="Pfam" id="PF12770">
    <property type="entry name" value="CHAT"/>
    <property type="match status" value="1"/>
</dbReference>
<dbReference type="InterPro" id="IPR024983">
    <property type="entry name" value="CHAT_dom"/>
</dbReference>
<sequence>MSDAMVTALSDRLEVYEQSQDRTLLDAPEALVESLGVMRTVAARLGQGSLDVGALLNVCWLHYYRGATGRHINLSSSDLPVAGLLSIFLEEYLPGHAAGLPPVGAGQITAEGWCGLLSVNAHHLAHDPAFSAVVHEVLMLIGKGTGDRALRRRVQATAGHLLFDRYKSSDDLGYLVTAVECLRDAADPVVEDDADPGPDPTVIDGLGTTTYFLYEATDDVDLLVESVNSHARALTAEPENGPRRLGFLDNLGASLHALALVRRDPALLWQAVDRFMEVAGLHSTDSDRWQAIDKVWRTLEITCRVCRTPADLETAIGKGNALLEQHGDRDPRHGHHLSIQSALLHARVTLKAVPEILDQHVRIARRAAEAFPMGDPVRPRMRADLGVALATRFEHCGDPEDRAEALALLRSAATDLPDEPAVQHNLQELESAVVRRAESLAQARSLDQIGMAAKTAAGLGDAYVMFTNPMFLSEAIRLAEDAVKTIGPEHSLYGELNRLLAHLWEHEAQRSGVAADLDRAIAYAGTGAAESQAGTPGRAELDSRLAQLLRLRFEQRGDLADLQEAVRRGNAAVRDLRDSHERAIALNRLGLSLGRRYEHNRDLVDMQECIDVYLEAVDLSVDHPQLRASVLNNLGGAYSHRFRRHQIRADLERAIECWRECARLTHPEHANAATRWDNLARALGNMYGLDRDPAHLTEALAYADRAVAATPLHHIERGRRLTTLSNVLVERYRVTGDPADLSRAVTQARAAVRTPSADQAHRAEYLNNLGGVLLTAGSLRSREVSVGEVLAVFDEARRHQPSLVHLRGIAARKWAAVRAAAGDAHAAIDGAEFAFDLLQQIDWHGMTLADRLDVISDWDGFAREVAVWALRLDDPARAVEFLERGRGLLWGQLTGHVSDLERLRAVDARLAEEFLAIRDAARELTDSAVPDTARGEQLAEVNAEHRRIVSRIRALDGFDAFLGPPSPGRLTAAMGEGTVVILNVSRANCDAIVLRGSEIRAVPLAVPGVEVAEQVRRWTTVLRTAQEARRELNRAALGGRQAPRRVVATYRTAIDELGELLAWGWDTLTGPVLNALGHEDRFPGNAEWPRVWWCPTGPLTAFPLAATGHHDGSGRAVIDRVVSSEAPTLRSLAEAQERGTARNTPRLLAVAVPTPYNRGDVLRGAQEERAAVLGSTSIEVTDLYGPTATRETLLRELPTHTHFHFAGHGAGGVTDPTDAALIAFDAPLRMTDLVGLPLDGAELAYLSTCHGVTGSAIHPDESLHLAAAIHVVGFRHVIGARQEIDDRVAANTAAAFHRHLAHTPDPGIALHETLREMREQLTARTDTDCDNPVNPWAWAGFVHLGPAGARRTREGAGAEGH</sequence>
<comment type="caution">
    <text evidence="2">The sequence shown here is derived from an EMBL/GenBank/DDBJ whole genome shotgun (WGS) entry which is preliminary data.</text>
</comment>
<dbReference type="RefSeq" id="WP_059265223.1">
    <property type="nucleotide sequence ID" value="NZ_KQ948362.1"/>
</dbReference>
<evidence type="ECO:0000259" key="1">
    <source>
        <dbReference type="Pfam" id="PF12770"/>
    </source>
</evidence>
<keyword evidence="3" id="KW-1185">Reference proteome</keyword>
<dbReference type="InterPro" id="IPR011990">
    <property type="entry name" value="TPR-like_helical_dom_sf"/>
</dbReference>
<organism evidence="2 3">
    <name type="scientific">Streptomyces corchorusii</name>
    <name type="common">Streptomyces chibaensis</name>
    <dbReference type="NCBI Taxonomy" id="1903"/>
    <lineage>
        <taxon>Bacteria</taxon>
        <taxon>Bacillati</taxon>
        <taxon>Actinomycetota</taxon>
        <taxon>Actinomycetes</taxon>
        <taxon>Kitasatosporales</taxon>
        <taxon>Streptomycetaceae</taxon>
        <taxon>Streptomyces</taxon>
    </lineage>
</organism>
<gene>
    <name evidence="2" type="ORF">AQJ11_29880</name>
</gene>
<protein>
    <recommendedName>
        <fullName evidence="1">CHAT domain-containing protein</fullName>
    </recommendedName>
</protein>
<dbReference type="Gene3D" id="1.25.40.10">
    <property type="entry name" value="Tetratricopeptide repeat domain"/>
    <property type="match status" value="1"/>
</dbReference>
<accession>A0A117QC94</accession>
<dbReference type="Proteomes" id="UP000053398">
    <property type="component" value="Unassembled WGS sequence"/>
</dbReference>